<comment type="similarity">
    <text evidence="1">Belongs to the enoyl-CoA hydratase/isomerase family.</text>
</comment>
<evidence type="ECO:0000256" key="1">
    <source>
        <dbReference type="ARBA" id="ARBA00005254"/>
    </source>
</evidence>
<dbReference type="EMBL" id="CAJNIZ010023836">
    <property type="protein sequence ID" value="CAE7471924.1"/>
    <property type="molecule type" value="Genomic_DNA"/>
</dbReference>
<organism evidence="2 3">
    <name type="scientific">Symbiodinium pilosum</name>
    <name type="common">Dinoflagellate</name>
    <dbReference type="NCBI Taxonomy" id="2952"/>
    <lineage>
        <taxon>Eukaryota</taxon>
        <taxon>Sar</taxon>
        <taxon>Alveolata</taxon>
        <taxon>Dinophyceae</taxon>
        <taxon>Suessiales</taxon>
        <taxon>Symbiodiniaceae</taxon>
        <taxon>Symbiodinium</taxon>
    </lineage>
</organism>
<accession>A0A812S8J0</accession>
<protein>
    <submittedName>
        <fullName evidence="2">Uncharacterized protein</fullName>
    </submittedName>
</protein>
<gene>
    <name evidence="2" type="ORF">SPIL2461_LOCUS11977</name>
</gene>
<evidence type="ECO:0000313" key="3">
    <source>
        <dbReference type="Proteomes" id="UP000649617"/>
    </source>
</evidence>
<dbReference type="OrthoDB" id="410701at2759"/>
<dbReference type="Gene3D" id="3.90.226.10">
    <property type="entry name" value="2-enoyl-CoA Hydratase, Chain A, domain 1"/>
    <property type="match status" value="1"/>
</dbReference>
<dbReference type="AlphaFoldDB" id="A0A812S8J0"/>
<dbReference type="InterPro" id="IPR001753">
    <property type="entry name" value="Enoyl-CoA_hydra/iso"/>
</dbReference>
<proteinExistence type="inferred from homology"/>
<evidence type="ECO:0000313" key="2">
    <source>
        <dbReference type="EMBL" id="CAE7471924.1"/>
    </source>
</evidence>
<dbReference type="PANTHER" id="PTHR42964">
    <property type="entry name" value="ENOYL-COA HYDRATASE"/>
    <property type="match status" value="1"/>
</dbReference>
<dbReference type="InterPro" id="IPR029045">
    <property type="entry name" value="ClpP/crotonase-like_dom_sf"/>
</dbReference>
<reference evidence="2" key="1">
    <citation type="submission" date="2021-02" db="EMBL/GenBank/DDBJ databases">
        <authorList>
            <person name="Dougan E. K."/>
            <person name="Rhodes N."/>
            <person name="Thang M."/>
            <person name="Chan C."/>
        </authorList>
    </citation>
    <scope>NUCLEOTIDE SEQUENCE</scope>
</reference>
<comment type="caution">
    <text evidence="2">The sequence shown here is derived from an EMBL/GenBank/DDBJ whole genome shotgun (WGS) entry which is preliminary data.</text>
</comment>
<dbReference type="Pfam" id="PF00378">
    <property type="entry name" value="ECH_1"/>
    <property type="match status" value="1"/>
</dbReference>
<dbReference type="SUPFAM" id="SSF52096">
    <property type="entry name" value="ClpP/crotonase"/>
    <property type="match status" value="1"/>
</dbReference>
<dbReference type="InterPro" id="IPR051683">
    <property type="entry name" value="Enoyl-CoA_Hydratase/Isomerase"/>
</dbReference>
<dbReference type="PANTHER" id="PTHR42964:SF1">
    <property type="entry name" value="POLYKETIDE BIOSYNTHESIS ENOYL-COA HYDRATASE PKSH-RELATED"/>
    <property type="match status" value="1"/>
</dbReference>
<dbReference type="Proteomes" id="UP000649617">
    <property type="component" value="Unassembled WGS sequence"/>
</dbReference>
<keyword evidence="3" id="KW-1185">Reference proteome</keyword>
<sequence>MITCTRSLRVVPGQPAQLILDEGQVEDPFKDRRHGLAPGEVPVMTLTEPAMPLTTIEVPAHADKKFYEGIMELLSVSTGMVVFRFLGQQVWDKDYYMMAQEIFSELCEIVDSRPTYIVNVAKGDVRSLPVAFAALSDVSLAEPDATFGFPEVRVGGMPACVTVAMRKRISDDYIRKMITDGLPIDAREAQRVGLVDFVGDVETELSRIIFRNCKPKVTNVMYRPDCEKAWGAQ</sequence>
<name>A0A812S8J0_SYMPI</name>